<evidence type="ECO:0000313" key="2">
    <source>
        <dbReference type="Proteomes" id="UP000834611"/>
    </source>
</evidence>
<reference evidence="1" key="1">
    <citation type="submission" date="2020-05" db="EMBL/GenBank/DDBJ databases">
        <authorList>
            <person name="Delgado-Blas J."/>
        </authorList>
    </citation>
    <scope>NUCLEOTIDE SEQUENCE</scope>
    <source>
        <strain evidence="1">BB1453</strain>
    </source>
</reference>
<proteinExistence type="predicted"/>
<name>A0A9N8D6R9_PRORE</name>
<sequence>MGNTAMKEIDNKGEKVNTAEIISFQSKLADAPNIKRKSYDRYSNDGGTLTERTIALNKAAELRTQLLQCRNEEPTNQQLSGFIDYLRKQDKRILDMIFHLANLSDKKEMRFDDLIVSEQKQFINALNQIKALNALLPTHIVMPI</sequence>
<dbReference type="AlphaFoldDB" id="A0A9N8D6R9"/>
<dbReference type="EMBL" id="CAHPSF010000015">
    <property type="protein sequence ID" value="CAB5715138.1"/>
    <property type="molecule type" value="Genomic_DNA"/>
</dbReference>
<protein>
    <submittedName>
        <fullName evidence="1">Uncharacterized protein</fullName>
    </submittedName>
</protein>
<dbReference type="Pfam" id="PF17282">
    <property type="entry name" value="DUF5347"/>
    <property type="match status" value="1"/>
</dbReference>
<accession>A0A9N8D6R9</accession>
<comment type="caution">
    <text evidence="1">The sequence shown here is derived from an EMBL/GenBank/DDBJ whole genome shotgun (WGS) entry which is preliminary data.</text>
</comment>
<dbReference type="RefSeq" id="WP_239407481.1">
    <property type="nucleotide sequence ID" value="NZ_CAHPRV010000044.1"/>
</dbReference>
<organism evidence="1 2">
    <name type="scientific">Providencia rettgeri</name>
    <dbReference type="NCBI Taxonomy" id="587"/>
    <lineage>
        <taxon>Bacteria</taxon>
        <taxon>Pseudomonadati</taxon>
        <taxon>Pseudomonadota</taxon>
        <taxon>Gammaproteobacteria</taxon>
        <taxon>Enterobacterales</taxon>
        <taxon>Morganellaceae</taxon>
        <taxon>Providencia</taxon>
    </lineage>
</organism>
<dbReference type="InterPro" id="IPR035232">
    <property type="entry name" value="DUF5347"/>
</dbReference>
<gene>
    <name evidence="1" type="ORF">GHA_04041</name>
</gene>
<evidence type="ECO:0000313" key="1">
    <source>
        <dbReference type="EMBL" id="CAB5715138.1"/>
    </source>
</evidence>
<dbReference type="Proteomes" id="UP000834611">
    <property type="component" value="Unassembled WGS sequence"/>
</dbReference>